<dbReference type="InterPro" id="IPR012373">
    <property type="entry name" value="Ferrdict_sens_TM"/>
</dbReference>
<dbReference type="InterPro" id="IPR032623">
    <property type="entry name" value="FecR_N"/>
</dbReference>
<protein>
    <submittedName>
        <fullName evidence="4">Iron dicitrate transport regulator FecR</fullName>
    </submittedName>
</protein>
<dbReference type="Proteomes" id="UP000249393">
    <property type="component" value="Unassembled WGS sequence"/>
</dbReference>
<dbReference type="Gene3D" id="2.60.120.1440">
    <property type="match status" value="1"/>
</dbReference>
<dbReference type="Gene3D" id="3.55.50.30">
    <property type="match status" value="1"/>
</dbReference>
<comment type="caution">
    <text evidence="4">The sequence shown here is derived from an EMBL/GenBank/DDBJ whole genome shotgun (WGS) entry which is preliminary data.</text>
</comment>
<feature type="transmembrane region" description="Helical" evidence="1">
    <location>
        <begin position="96"/>
        <end position="116"/>
    </location>
</feature>
<dbReference type="GO" id="GO:0016989">
    <property type="term" value="F:sigma factor antagonist activity"/>
    <property type="evidence" value="ECO:0007669"/>
    <property type="project" value="TreeGrafter"/>
</dbReference>
<evidence type="ECO:0000259" key="3">
    <source>
        <dbReference type="Pfam" id="PF16220"/>
    </source>
</evidence>
<organism evidence="4 5">
    <name type="scientific">Caulobacter segnis</name>
    <dbReference type="NCBI Taxonomy" id="88688"/>
    <lineage>
        <taxon>Bacteria</taxon>
        <taxon>Pseudomonadati</taxon>
        <taxon>Pseudomonadota</taxon>
        <taxon>Alphaproteobacteria</taxon>
        <taxon>Caulobacterales</taxon>
        <taxon>Caulobacteraceae</taxon>
        <taxon>Caulobacter</taxon>
    </lineage>
</organism>
<dbReference type="PANTHER" id="PTHR30273:SF2">
    <property type="entry name" value="PROTEIN FECR"/>
    <property type="match status" value="1"/>
</dbReference>
<keyword evidence="1" id="KW-0812">Transmembrane</keyword>
<reference evidence="4 5" key="1">
    <citation type="submission" date="2017-08" db="EMBL/GenBank/DDBJ databases">
        <title>Infants hospitalized years apart are colonized by the same room-sourced microbial strains.</title>
        <authorList>
            <person name="Brooks B."/>
            <person name="Olm M.R."/>
            <person name="Firek B.A."/>
            <person name="Baker R."/>
            <person name="Thomas B.C."/>
            <person name="Morowitz M.J."/>
            <person name="Banfield J.F."/>
        </authorList>
    </citation>
    <scope>NUCLEOTIDE SEQUENCE [LARGE SCALE GENOMIC DNA]</scope>
    <source>
        <strain evidence="4">S2_003_000_R2_4</strain>
    </source>
</reference>
<proteinExistence type="predicted"/>
<keyword evidence="1" id="KW-1133">Transmembrane helix</keyword>
<evidence type="ECO:0000256" key="1">
    <source>
        <dbReference type="SAM" id="Phobius"/>
    </source>
</evidence>
<keyword evidence="1" id="KW-0472">Membrane</keyword>
<name>A0A2W5V775_9CAUL</name>
<feature type="domain" description="FecR N-terminal" evidence="3">
    <location>
        <begin position="14"/>
        <end position="54"/>
    </location>
</feature>
<accession>A0A2W5V775</accession>
<dbReference type="PANTHER" id="PTHR30273">
    <property type="entry name" value="PERIPLASMIC SIGNAL SENSOR AND SIGMA FACTOR ACTIVATOR FECR-RELATED"/>
    <property type="match status" value="1"/>
</dbReference>
<evidence type="ECO:0000259" key="2">
    <source>
        <dbReference type="Pfam" id="PF04773"/>
    </source>
</evidence>
<dbReference type="InterPro" id="IPR006860">
    <property type="entry name" value="FecR"/>
</dbReference>
<dbReference type="EMBL" id="QFQZ01000013">
    <property type="protein sequence ID" value="PZR35680.1"/>
    <property type="molecule type" value="Genomic_DNA"/>
</dbReference>
<dbReference type="Pfam" id="PF16220">
    <property type="entry name" value="DUF4880"/>
    <property type="match status" value="1"/>
</dbReference>
<dbReference type="RefSeq" id="WP_304275437.1">
    <property type="nucleotide sequence ID" value="NZ_QFQZ01000013.1"/>
</dbReference>
<sequence>MNDRTHETKEGLRDDAVAWLIRVQSDAATADDWMALTDWLDGSPARQEAFEEAELIVADLTERREEIAAALKPPVDNVISFPAAKRKPPAAPPRRAWIGGAIAASLAVMVGGPALWNASQGALVTYETKPGETRRIDLADGTHITMDGGSKLSVRLGWKTRRVEMGLAQASFDVAKDPSRPFLIGVGDQAVRVVGTEFNIRNDGRSVRVTVRRGIVEVAQRDAKGQAPTRLTVGQELRHVQGSDSAEVRRVEASNAFAWSQGQLVADNETLGDIVADLNRRFTTPIRIAPEAANRRFSGVIALDNEDAAVRLLATYASLRVDRTAEEIILR</sequence>
<evidence type="ECO:0000313" key="5">
    <source>
        <dbReference type="Proteomes" id="UP000249393"/>
    </source>
</evidence>
<feature type="domain" description="FecR protein" evidence="2">
    <location>
        <begin position="125"/>
        <end position="217"/>
    </location>
</feature>
<dbReference type="PIRSF" id="PIRSF018266">
    <property type="entry name" value="FecR"/>
    <property type="match status" value="1"/>
</dbReference>
<evidence type="ECO:0000313" key="4">
    <source>
        <dbReference type="EMBL" id="PZR35680.1"/>
    </source>
</evidence>
<dbReference type="AlphaFoldDB" id="A0A2W5V775"/>
<dbReference type="Pfam" id="PF04773">
    <property type="entry name" value="FecR"/>
    <property type="match status" value="1"/>
</dbReference>
<gene>
    <name evidence="4" type="ORF">DI526_06065</name>
</gene>